<dbReference type="Gene3D" id="2.80.10.50">
    <property type="match status" value="1"/>
</dbReference>
<reference evidence="1" key="1">
    <citation type="submission" date="2023-03" db="EMBL/GenBank/DDBJ databases">
        <title>Massive genome expansion in bonnet fungi (Mycena s.s.) driven by repeated elements and novel gene families across ecological guilds.</title>
        <authorList>
            <consortium name="Lawrence Berkeley National Laboratory"/>
            <person name="Harder C.B."/>
            <person name="Miyauchi S."/>
            <person name="Viragh M."/>
            <person name="Kuo A."/>
            <person name="Thoen E."/>
            <person name="Andreopoulos B."/>
            <person name="Lu D."/>
            <person name="Skrede I."/>
            <person name="Drula E."/>
            <person name="Henrissat B."/>
            <person name="Morin E."/>
            <person name="Kohler A."/>
            <person name="Barry K."/>
            <person name="LaButti K."/>
            <person name="Morin E."/>
            <person name="Salamov A."/>
            <person name="Lipzen A."/>
            <person name="Mereny Z."/>
            <person name="Hegedus B."/>
            <person name="Baldrian P."/>
            <person name="Stursova M."/>
            <person name="Weitz H."/>
            <person name="Taylor A."/>
            <person name="Grigoriev I.V."/>
            <person name="Nagy L.G."/>
            <person name="Martin F."/>
            <person name="Kauserud H."/>
        </authorList>
    </citation>
    <scope>NUCLEOTIDE SEQUENCE</scope>
    <source>
        <strain evidence="1">CBHHK067</strain>
    </source>
</reference>
<dbReference type="SUPFAM" id="SSF50370">
    <property type="entry name" value="Ricin B-like lectins"/>
    <property type="match status" value="1"/>
</dbReference>
<proteinExistence type="predicted"/>
<comment type="caution">
    <text evidence="1">The sequence shown here is derived from an EMBL/GenBank/DDBJ whole genome shotgun (WGS) entry which is preliminary data.</text>
</comment>
<evidence type="ECO:0000313" key="2">
    <source>
        <dbReference type="Proteomes" id="UP001221757"/>
    </source>
</evidence>
<dbReference type="AlphaFoldDB" id="A0AAD7CQI7"/>
<gene>
    <name evidence="1" type="ORF">B0H17DRAFT_1145640</name>
</gene>
<sequence>MKAGFTEKRNSRFNTRGLENDEIIHSQTHLYSKWASSFSTLDQYWEATLVLCQFDNGDLEWPSLLSLLVALTASTTIATVVQPSPALSGQWTIADFQGQYFNLVNTQPTSLTPVQAWRDPTVTASQWLFVNTSTSNVFEIVNVGTGSWLSYSALVTGGEAIQASVVGNQQSTTWRFTQPTGMLIETSCNLSVTSYLTGASGSSPVGPSCPLPRSLSLIALVHFTLEPHQIFKMVAVLCNPKANIWVLRIIITLEAKWLAGVNKFKPRSRDETSKLDVLRTRFEIQLRVTPPVKGSFGQDVDHRMVHVR</sequence>
<dbReference type="InterPro" id="IPR035992">
    <property type="entry name" value="Ricin_B-like_lectins"/>
</dbReference>
<name>A0AAD7CQI7_MYCRO</name>
<organism evidence="1 2">
    <name type="scientific">Mycena rosella</name>
    <name type="common">Pink bonnet</name>
    <name type="synonym">Agaricus rosellus</name>
    <dbReference type="NCBI Taxonomy" id="1033263"/>
    <lineage>
        <taxon>Eukaryota</taxon>
        <taxon>Fungi</taxon>
        <taxon>Dikarya</taxon>
        <taxon>Basidiomycota</taxon>
        <taxon>Agaricomycotina</taxon>
        <taxon>Agaricomycetes</taxon>
        <taxon>Agaricomycetidae</taxon>
        <taxon>Agaricales</taxon>
        <taxon>Marasmiineae</taxon>
        <taxon>Mycenaceae</taxon>
        <taxon>Mycena</taxon>
    </lineage>
</organism>
<evidence type="ECO:0000313" key="1">
    <source>
        <dbReference type="EMBL" id="KAJ7658420.1"/>
    </source>
</evidence>
<protein>
    <submittedName>
        <fullName evidence="1">Uncharacterized protein</fullName>
    </submittedName>
</protein>
<dbReference type="EMBL" id="JARKIE010000281">
    <property type="protein sequence ID" value="KAJ7658420.1"/>
    <property type="molecule type" value="Genomic_DNA"/>
</dbReference>
<accession>A0AAD7CQI7</accession>
<keyword evidence="2" id="KW-1185">Reference proteome</keyword>
<dbReference type="Proteomes" id="UP001221757">
    <property type="component" value="Unassembled WGS sequence"/>
</dbReference>